<dbReference type="Proteomes" id="UP000636458">
    <property type="component" value="Unassembled WGS sequence"/>
</dbReference>
<protein>
    <recommendedName>
        <fullName evidence="6">Aminotransferase</fullName>
        <ecNumber evidence="6">2.6.1.-</ecNumber>
    </recommendedName>
</protein>
<organism evidence="8 9">
    <name type="scientific">Lacisediminihabitans changchengi</name>
    <dbReference type="NCBI Taxonomy" id="2787634"/>
    <lineage>
        <taxon>Bacteria</taxon>
        <taxon>Bacillati</taxon>
        <taxon>Actinomycetota</taxon>
        <taxon>Actinomycetes</taxon>
        <taxon>Micrococcales</taxon>
        <taxon>Microbacteriaceae</taxon>
        <taxon>Lacisediminihabitans</taxon>
    </lineage>
</organism>
<dbReference type="InterPro" id="IPR004838">
    <property type="entry name" value="NHTrfase_class1_PyrdxlP-BS"/>
</dbReference>
<evidence type="ECO:0000256" key="2">
    <source>
        <dbReference type="ARBA" id="ARBA00007441"/>
    </source>
</evidence>
<accession>A0A934SII6</accession>
<comment type="similarity">
    <text evidence="2 6">Belongs to the class-I pyridoxal-phosphate-dependent aminotransferase family.</text>
</comment>
<dbReference type="Pfam" id="PF00155">
    <property type="entry name" value="Aminotran_1_2"/>
    <property type="match status" value="1"/>
</dbReference>
<evidence type="ECO:0000256" key="5">
    <source>
        <dbReference type="ARBA" id="ARBA00022898"/>
    </source>
</evidence>
<dbReference type="InterPro" id="IPR050596">
    <property type="entry name" value="AspAT/PAT-like"/>
</dbReference>
<dbReference type="EMBL" id="JAEPES010000001">
    <property type="protein sequence ID" value="MBK4346228.1"/>
    <property type="molecule type" value="Genomic_DNA"/>
</dbReference>
<keyword evidence="5" id="KW-0663">Pyridoxal phosphate</keyword>
<dbReference type="InterPro" id="IPR015421">
    <property type="entry name" value="PyrdxlP-dep_Trfase_major"/>
</dbReference>
<evidence type="ECO:0000259" key="7">
    <source>
        <dbReference type="Pfam" id="PF00155"/>
    </source>
</evidence>
<sequence length="392" mass="41574">MPNPTRAFAPRAPRASGIREILDLVLTSPVEIDRLEIGEPGFAAPAHVAAAAAVAARGDVRYTQSSGTLALRTALVDSLALRYGAEIDPGCVVVSQGGSQGIAAVFEALVLPGDEVLLPDPAWPNYEAMTRIRGAEPVRYPLRPEAGFVPDPEEVLALIGPKTRIVVLNSPGNPTGAVLPRAVVRRIVEGAAERGVMVVSDEVYDEIIFEGEPSGAHEFGDNVVSVFSFSKTYAMTGWRVGYLVMPAWLATIVGHVQEALISCVSSVNQAAALAALTGPQDAVATMRAAYRDRRDLALSLLSEADIRPRRPSGAFYLMVPLAPGVSSRDAALELVGRGVSFAPGSAFGSVASDQLRMSLASSPETIRRGLGRFLDWYTESQGGLLVQRHSLH</sequence>
<proteinExistence type="inferred from homology"/>
<comment type="caution">
    <text evidence="8">The sequence shown here is derived from an EMBL/GenBank/DDBJ whole genome shotgun (WGS) entry which is preliminary data.</text>
</comment>
<name>A0A934SII6_9MICO</name>
<dbReference type="GO" id="GO:0030170">
    <property type="term" value="F:pyridoxal phosphate binding"/>
    <property type="evidence" value="ECO:0007669"/>
    <property type="project" value="InterPro"/>
</dbReference>
<dbReference type="SUPFAM" id="SSF53383">
    <property type="entry name" value="PLP-dependent transferases"/>
    <property type="match status" value="1"/>
</dbReference>
<dbReference type="PROSITE" id="PS00105">
    <property type="entry name" value="AA_TRANSFER_CLASS_1"/>
    <property type="match status" value="1"/>
</dbReference>
<comment type="cofactor">
    <cofactor evidence="1 6">
        <name>pyridoxal 5'-phosphate</name>
        <dbReference type="ChEBI" id="CHEBI:597326"/>
    </cofactor>
</comment>
<evidence type="ECO:0000256" key="4">
    <source>
        <dbReference type="ARBA" id="ARBA00022679"/>
    </source>
</evidence>
<dbReference type="RefSeq" id="WP_200554580.1">
    <property type="nucleotide sequence ID" value="NZ_JAEPES010000001.1"/>
</dbReference>
<evidence type="ECO:0000313" key="9">
    <source>
        <dbReference type="Proteomes" id="UP000636458"/>
    </source>
</evidence>
<evidence type="ECO:0000313" key="8">
    <source>
        <dbReference type="EMBL" id="MBK4346228.1"/>
    </source>
</evidence>
<keyword evidence="4 6" id="KW-0808">Transferase</keyword>
<dbReference type="PANTHER" id="PTHR46383">
    <property type="entry name" value="ASPARTATE AMINOTRANSFERASE"/>
    <property type="match status" value="1"/>
</dbReference>
<dbReference type="CDD" id="cd00609">
    <property type="entry name" value="AAT_like"/>
    <property type="match status" value="1"/>
</dbReference>
<dbReference type="Gene3D" id="3.40.640.10">
    <property type="entry name" value="Type I PLP-dependent aspartate aminotransferase-like (Major domain)"/>
    <property type="match status" value="1"/>
</dbReference>
<dbReference type="EC" id="2.6.1.-" evidence="6"/>
<dbReference type="Gene3D" id="3.90.1150.10">
    <property type="entry name" value="Aspartate Aminotransferase, domain 1"/>
    <property type="match status" value="1"/>
</dbReference>
<dbReference type="InterPro" id="IPR015424">
    <property type="entry name" value="PyrdxlP-dep_Trfase"/>
</dbReference>
<feature type="domain" description="Aminotransferase class I/classII large" evidence="7">
    <location>
        <begin position="35"/>
        <end position="372"/>
    </location>
</feature>
<dbReference type="InterPro" id="IPR015422">
    <property type="entry name" value="PyrdxlP-dep_Trfase_small"/>
</dbReference>
<gene>
    <name evidence="8" type="ORF">IV501_01140</name>
</gene>
<dbReference type="AlphaFoldDB" id="A0A934SII6"/>
<keyword evidence="9" id="KW-1185">Reference proteome</keyword>
<dbReference type="GO" id="GO:0008483">
    <property type="term" value="F:transaminase activity"/>
    <property type="evidence" value="ECO:0007669"/>
    <property type="project" value="UniProtKB-KW"/>
</dbReference>
<dbReference type="GO" id="GO:0006520">
    <property type="term" value="P:amino acid metabolic process"/>
    <property type="evidence" value="ECO:0007669"/>
    <property type="project" value="InterPro"/>
</dbReference>
<reference evidence="8" key="1">
    <citation type="submission" date="2021-01" db="EMBL/GenBank/DDBJ databases">
        <title>Lacisediminihabitans sp. nov. strain G11-30, isolated from Antarctic Soil.</title>
        <authorList>
            <person name="Li J."/>
        </authorList>
    </citation>
    <scope>NUCLEOTIDE SEQUENCE</scope>
    <source>
        <strain evidence="8">G11-30</strain>
    </source>
</reference>
<evidence type="ECO:0000256" key="6">
    <source>
        <dbReference type="RuleBase" id="RU000481"/>
    </source>
</evidence>
<keyword evidence="3 6" id="KW-0032">Aminotransferase</keyword>
<evidence type="ECO:0000256" key="3">
    <source>
        <dbReference type="ARBA" id="ARBA00022576"/>
    </source>
</evidence>
<evidence type="ECO:0000256" key="1">
    <source>
        <dbReference type="ARBA" id="ARBA00001933"/>
    </source>
</evidence>
<dbReference type="InterPro" id="IPR004839">
    <property type="entry name" value="Aminotransferase_I/II_large"/>
</dbReference>